<dbReference type="AlphaFoldDB" id="A0A9W8HVK5"/>
<feature type="region of interest" description="Disordered" evidence="1">
    <location>
        <begin position="19"/>
        <end position="52"/>
    </location>
</feature>
<sequence length="729" mass="79790">MSPLEDASAVQKNLQNVDLFNFPAPPSQFPKESPHLDQDNRINQEQEDNATVNKDFLKAEEGLRIDTGEPTNEDDLPLLRIETAGLNTARFNRISKSTTSLPFFPEHDDSSGISDIDATFGTSDDVFEGYKTPKGTKIFSHARAAKSHHHLPCVGDNAPLSQSLLSLANKGEQMSEVADLLSPIESGSYESDMEKSSGAITLVSHNHEQAASQPKKSHGRQRPQSRSNVSATSNCNGSVPATQLRKQMSMAQIESRYNNRNSMVVSDMLFPSTHVFGGEGFDVKNPHLQSQPQAQQHRPQTRNNRQSCYQLDVDLNFDKSTRRASRYLYDVPGGSSGNGVQSTISKALQWPHRVSQSAPKQLHRTRSSIIDQYKIYDIYEESIWHKTQTPTSSPACETQSSENARTVSNTESSHKGSAAGGLAGARTQILRSVKSAGAHLSMLRPWKSRDMPSRRRAEWELSSASSESTYSDGDYCSSFSGASQQEDMKPRHKHSTIQLIVKRAGLGLLRRSTSFYKSISGAPLVEASSANSTGAALSSFSGFSSISSGSSKHAKKSKPKIGHRFATAMRQAGNRLKDTLRSHDKEDPPLQVDSEVVSAYPADSATGKDLDTYLSMSAIHSPVIPAPANSRASSGSDEAIAREQESNTVTAYVPPKRPPYLGLHRRSVADGDYESVTEDDCVAIEDTSALPQIVTTTRLRATQFSSPFTTLPYGAYAQLHQLKTQHYHS</sequence>
<evidence type="ECO:0000313" key="3">
    <source>
        <dbReference type="Proteomes" id="UP001140094"/>
    </source>
</evidence>
<evidence type="ECO:0000256" key="1">
    <source>
        <dbReference type="SAM" id="MobiDB-lite"/>
    </source>
</evidence>
<comment type="caution">
    <text evidence="2">The sequence shown here is derived from an EMBL/GenBank/DDBJ whole genome shotgun (WGS) entry which is preliminary data.</text>
</comment>
<feature type="compositionally biased region" description="Polar residues" evidence="1">
    <location>
        <begin position="387"/>
        <end position="411"/>
    </location>
</feature>
<feature type="region of interest" description="Disordered" evidence="1">
    <location>
        <begin position="206"/>
        <end position="246"/>
    </location>
</feature>
<feature type="region of interest" description="Disordered" evidence="1">
    <location>
        <begin position="283"/>
        <end position="306"/>
    </location>
</feature>
<feature type="compositionally biased region" description="Basic and acidic residues" evidence="1">
    <location>
        <begin position="32"/>
        <end position="44"/>
    </location>
</feature>
<reference evidence="2" key="1">
    <citation type="submission" date="2022-07" db="EMBL/GenBank/DDBJ databases">
        <title>Phylogenomic reconstructions and comparative analyses of Kickxellomycotina fungi.</title>
        <authorList>
            <person name="Reynolds N.K."/>
            <person name="Stajich J.E."/>
            <person name="Barry K."/>
            <person name="Grigoriev I.V."/>
            <person name="Crous P."/>
            <person name="Smith M.E."/>
        </authorList>
    </citation>
    <scope>NUCLEOTIDE SEQUENCE</scope>
    <source>
        <strain evidence="2">NRRL 1565</strain>
    </source>
</reference>
<gene>
    <name evidence="2" type="ORF">H4R20_003284</name>
</gene>
<keyword evidence="3" id="KW-1185">Reference proteome</keyword>
<organism evidence="2 3">
    <name type="scientific">Coemansia guatemalensis</name>
    <dbReference type="NCBI Taxonomy" id="2761395"/>
    <lineage>
        <taxon>Eukaryota</taxon>
        <taxon>Fungi</taxon>
        <taxon>Fungi incertae sedis</taxon>
        <taxon>Zoopagomycota</taxon>
        <taxon>Kickxellomycotina</taxon>
        <taxon>Kickxellomycetes</taxon>
        <taxon>Kickxellales</taxon>
        <taxon>Kickxellaceae</taxon>
        <taxon>Coemansia</taxon>
    </lineage>
</organism>
<feature type="region of interest" description="Disordered" evidence="1">
    <location>
        <begin position="626"/>
        <end position="648"/>
    </location>
</feature>
<name>A0A9W8HVK5_9FUNG</name>
<protein>
    <submittedName>
        <fullName evidence="2">Uncharacterized protein</fullName>
    </submittedName>
</protein>
<feature type="compositionally biased region" description="Polar residues" evidence="1">
    <location>
        <begin position="224"/>
        <end position="246"/>
    </location>
</feature>
<accession>A0A9W8HVK5</accession>
<dbReference type="Proteomes" id="UP001140094">
    <property type="component" value="Unassembled WGS sequence"/>
</dbReference>
<evidence type="ECO:0000313" key="2">
    <source>
        <dbReference type="EMBL" id="KAJ2802429.1"/>
    </source>
</evidence>
<feature type="region of interest" description="Disordered" evidence="1">
    <location>
        <begin position="387"/>
        <end position="423"/>
    </location>
</feature>
<feature type="region of interest" description="Disordered" evidence="1">
    <location>
        <begin position="451"/>
        <end position="473"/>
    </location>
</feature>
<proteinExistence type="predicted"/>
<dbReference type="EMBL" id="JANBUO010000664">
    <property type="protein sequence ID" value="KAJ2802429.1"/>
    <property type="molecule type" value="Genomic_DNA"/>
</dbReference>
<dbReference type="OrthoDB" id="256303at2759"/>
<feature type="compositionally biased region" description="Low complexity" evidence="1">
    <location>
        <begin position="286"/>
        <end position="298"/>
    </location>
</feature>